<evidence type="ECO:0000313" key="6">
    <source>
        <dbReference type="Proteomes" id="UP000766629"/>
    </source>
</evidence>
<dbReference type="EMBL" id="JAHVJA010000009">
    <property type="protein sequence ID" value="MBY6141321.1"/>
    <property type="molecule type" value="Genomic_DNA"/>
</dbReference>
<dbReference type="PANTHER" id="PTHR42901:SF1">
    <property type="entry name" value="ALCOHOL DEHYDROGENASE"/>
    <property type="match status" value="1"/>
</dbReference>
<dbReference type="PROSITE" id="PS00061">
    <property type="entry name" value="ADH_SHORT"/>
    <property type="match status" value="1"/>
</dbReference>
<proteinExistence type="inferred from homology"/>
<evidence type="ECO:0000256" key="1">
    <source>
        <dbReference type="ARBA" id="ARBA00006484"/>
    </source>
</evidence>
<dbReference type="InterPro" id="IPR036291">
    <property type="entry name" value="NAD(P)-bd_dom_sf"/>
</dbReference>
<protein>
    <submittedName>
        <fullName evidence="5">SDR family NAD(P)-dependent oxidoreductase</fullName>
    </submittedName>
</protein>
<dbReference type="InterPro" id="IPR002347">
    <property type="entry name" value="SDR_fam"/>
</dbReference>
<dbReference type="Proteomes" id="UP000766629">
    <property type="component" value="Unassembled WGS sequence"/>
</dbReference>
<reference evidence="5 6" key="1">
    <citation type="submission" date="2021-06" db="EMBL/GenBank/DDBJ databases">
        <title>50 bacteria genomes isolated from Dapeng, Shenzhen, China.</title>
        <authorList>
            <person name="Zheng W."/>
            <person name="Yu S."/>
            <person name="Huang Y."/>
        </authorList>
    </citation>
    <scope>NUCLEOTIDE SEQUENCE [LARGE SCALE GENOMIC DNA]</scope>
    <source>
        <strain evidence="5 6">DP1N14-2</strain>
    </source>
</reference>
<comment type="similarity">
    <text evidence="1 3">Belongs to the short-chain dehydrogenases/reductases (SDR) family.</text>
</comment>
<keyword evidence="6" id="KW-1185">Reference proteome</keyword>
<dbReference type="SUPFAM" id="SSF51735">
    <property type="entry name" value="NAD(P)-binding Rossmann-fold domains"/>
    <property type="match status" value="1"/>
</dbReference>
<keyword evidence="2" id="KW-0560">Oxidoreductase</keyword>
<accession>A0ABS7NMF0</accession>
<dbReference type="Gene3D" id="3.40.50.720">
    <property type="entry name" value="NAD(P)-binding Rossmann-like Domain"/>
    <property type="match status" value="1"/>
</dbReference>
<dbReference type="PRINTS" id="PR00080">
    <property type="entry name" value="SDRFAMILY"/>
</dbReference>
<gene>
    <name evidence="5" type="ORF">KUV26_17930</name>
</gene>
<feature type="domain" description="Ketoreductase" evidence="4">
    <location>
        <begin position="9"/>
        <end position="187"/>
    </location>
</feature>
<organism evidence="5 6">
    <name type="scientific">Leisingera daeponensis</name>
    <dbReference type="NCBI Taxonomy" id="405746"/>
    <lineage>
        <taxon>Bacteria</taxon>
        <taxon>Pseudomonadati</taxon>
        <taxon>Pseudomonadota</taxon>
        <taxon>Alphaproteobacteria</taxon>
        <taxon>Rhodobacterales</taxon>
        <taxon>Roseobacteraceae</taxon>
        <taxon>Leisingera</taxon>
    </lineage>
</organism>
<name>A0ABS7NMF0_9RHOB</name>
<sequence>MSGILASGSVALITGASSGIGAATARHLAERGARVIGTGRSRDRLEGLAAELGDSGLMIELDVRDEVGVTAALAGLPAPWRDIDILINNAGHDAGGWQVFQDLDRAASDDVIDTNVTGLIRMTSHIVPGMIARNRGHIVNIGSISSFSPYPKSAVYCASKFAVDGFTQSLRMDMADTLIRVTQIDPGVVLTGFQLKRYKGDQAAADAFVDSYPTGLTPDDVARSICFALEQPAGVMIDRIILEPTLDT</sequence>
<evidence type="ECO:0000259" key="4">
    <source>
        <dbReference type="SMART" id="SM00822"/>
    </source>
</evidence>
<dbReference type="PRINTS" id="PR00081">
    <property type="entry name" value="GDHRDH"/>
</dbReference>
<dbReference type="InterPro" id="IPR020904">
    <property type="entry name" value="Sc_DH/Rdtase_CS"/>
</dbReference>
<dbReference type="SMART" id="SM00822">
    <property type="entry name" value="PKS_KR"/>
    <property type="match status" value="1"/>
</dbReference>
<comment type="caution">
    <text evidence="5">The sequence shown here is derived from an EMBL/GenBank/DDBJ whole genome shotgun (WGS) entry which is preliminary data.</text>
</comment>
<dbReference type="PANTHER" id="PTHR42901">
    <property type="entry name" value="ALCOHOL DEHYDROGENASE"/>
    <property type="match status" value="1"/>
</dbReference>
<evidence type="ECO:0000256" key="2">
    <source>
        <dbReference type="ARBA" id="ARBA00023002"/>
    </source>
</evidence>
<evidence type="ECO:0000256" key="3">
    <source>
        <dbReference type="RuleBase" id="RU000363"/>
    </source>
</evidence>
<dbReference type="InterPro" id="IPR057326">
    <property type="entry name" value="KR_dom"/>
</dbReference>
<dbReference type="RefSeq" id="WP_222509395.1">
    <property type="nucleotide sequence ID" value="NZ_JAHVJA010000009.1"/>
</dbReference>
<evidence type="ECO:0000313" key="5">
    <source>
        <dbReference type="EMBL" id="MBY6141321.1"/>
    </source>
</evidence>
<dbReference type="Pfam" id="PF00106">
    <property type="entry name" value="adh_short"/>
    <property type="match status" value="1"/>
</dbReference>